<evidence type="ECO:0000313" key="2">
    <source>
        <dbReference type="EMBL" id="PWR11888.1"/>
    </source>
</evidence>
<evidence type="ECO:0000256" key="1">
    <source>
        <dbReference type="SAM" id="MobiDB-lite"/>
    </source>
</evidence>
<feature type="region of interest" description="Disordered" evidence="1">
    <location>
        <begin position="104"/>
        <end position="130"/>
    </location>
</feature>
<dbReference type="EMBL" id="QGKR01000122">
    <property type="protein sequence ID" value="PWR11888.1"/>
    <property type="molecule type" value="Genomic_DNA"/>
</dbReference>
<proteinExistence type="predicted"/>
<protein>
    <submittedName>
        <fullName evidence="2">Uncharacterized protein</fullName>
    </submittedName>
</protein>
<evidence type="ECO:0000313" key="3">
    <source>
        <dbReference type="Proteomes" id="UP000245410"/>
    </source>
</evidence>
<reference evidence="2 3" key="1">
    <citation type="submission" date="2018-05" db="EMBL/GenBank/DDBJ databases">
        <title>Micromonospora atacamensis sp. nov., a novel actinobacteria isolated from high altitude Atacama Desert soil.</title>
        <authorList>
            <person name="Carro L."/>
            <person name="Golinska P."/>
            <person name="Klenk H.-P."/>
            <person name="Goodfellow M."/>
        </authorList>
    </citation>
    <scope>NUCLEOTIDE SEQUENCE [LARGE SCALE GENOMIC DNA]</scope>
    <source>
        <strain evidence="2 3">5R2A7</strain>
    </source>
</reference>
<sequence length="130" mass="14214">MRFGLVVKRHVHQDDEAQPPGLRGEQVRHGRGDQAVEQHHGVVRRRGQHPGQLRPVGGIGVRPPAGHRVFAHRPAPLAEPRADPPVVGVAAAGRGRVVDVARQDDVHRTAGRCGPVDRRRPARTDHSDRS</sequence>
<feature type="compositionally biased region" description="Basic and acidic residues" evidence="1">
    <location>
        <begin position="115"/>
        <end position="130"/>
    </location>
</feature>
<dbReference type="Proteomes" id="UP000245410">
    <property type="component" value="Unassembled WGS sequence"/>
</dbReference>
<comment type="caution">
    <text evidence="2">The sequence shown here is derived from an EMBL/GenBank/DDBJ whole genome shotgun (WGS) entry which is preliminary data.</text>
</comment>
<organism evidence="2 3">
    <name type="scientific">Micromonospora acroterricola</name>
    <dbReference type="NCBI Taxonomy" id="2202421"/>
    <lineage>
        <taxon>Bacteria</taxon>
        <taxon>Bacillati</taxon>
        <taxon>Actinomycetota</taxon>
        <taxon>Actinomycetes</taxon>
        <taxon>Micromonosporales</taxon>
        <taxon>Micromonosporaceae</taxon>
        <taxon>Micromonospora</taxon>
    </lineage>
</organism>
<accession>A0A317DAH9</accession>
<name>A0A317DAH9_9ACTN</name>
<feature type="region of interest" description="Disordered" evidence="1">
    <location>
        <begin position="8"/>
        <end position="67"/>
    </location>
</feature>
<feature type="compositionally biased region" description="Basic and acidic residues" evidence="1">
    <location>
        <begin position="25"/>
        <end position="40"/>
    </location>
</feature>
<gene>
    <name evidence="2" type="ORF">DKT68_04460</name>
</gene>
<keyword evidence="3" id="KW-1185">Reference proteome</keyword>
<dbReference type="AlphaFoldDB" id="A0A317DAH9"/>